<evidence type="ECO:0000313" key="2">
    <source>
        <dbReference type="Proteomes" id="UP001198962"/>
    </source>
</evidence>
<dbReference type="Proteomes" id="UP001198962">
    <property type="component" value="Unassembled WGS sequence"/>
</dbReference>
<sequence length="179" mass="20877">MLRDGTVNASYNDDAIYTPGVMVFKDDNRMLLLPRDQWMKLDVITLPAPNLRPNPSNIWNPELSKLLTLTDDELFAIHKKRAKRLFEIAKVEKADVLILGAFGCGAFRNSPEVVARAYYEVVQEYRYDFKAIEFAVYCSKRDQKKNPTGNNYAVFQREYKKFRREKMFDSARAFLSEED</sequence>
<comment type="caution">
    <text evidence="1">The sequence shown here is derived from an EMBL/GenBank/DDBJ whole genome shotgun (WGS) entry which is preliminary data.</text>
</comment>
<accession>A0AAE3DMF4</accession>
<dbReference type="RefSeq" id="WP_308452155.1">
    <property type="nucleotide sequence ID" value="NZ_JAJEPU010000076.1"/>
</dbReference>
<dbReference type="Gene3D" id="3.40.220.10">
    <property type="entry name" value="Leucine Aminopeptidase, subunit E, domain 1"/>
    <property type="match status" value="1"/>
</dbReference>
<name>A0AAE3DMF4_9FIRM</name>
<dbReference type="InterPro" id="IPR043472">
    <property type="entry name" value="Macro_dom-like"/>
</dbReference>
<evidence type="ECO:0000313" key="1">
    <source>
        <dbReference type="EMBL" id="MCC2165991.1"/>
    </source>
</evidence>
<dbReference type="PANTHER" id="PTHR35596:SF1">
    <property type="entry name" value="MICROBIAL-TYPE PARG CATALYTIC DOMAIN-CONTAINING PROTEIN"/>
    <property type="match status" value="1"/>
</dbReference>
<dbReference type="AlphaFoldDB" id="A0AAE3DMF4"/>
<gene>
    <name evidence="1" type="ORF">LKD32_14185</name>
</gene>
<dbReference type="EMBL" id="JAJEPU010000076">
    <property type="protein sequence ID" value="MCC2165991.1"/>
    <property type="molecule type" value="Genomic_DNA"/>
</dbReference>
<protein>
    <submittedName>
        <fullName evidence="1">TIGR02452 family protein</fullName>
    </submittedName>
</protein>
<dbReference type="InterPro" id="IPR012664">
    <property type="entry name" value="CHP02452"/>
</dbReference>
<keyword evidence="2" id="KW-1185">Reference proteome</keyword>
<proteinExistence type="predicted"/>
<organism evidence="1 2">
    <name type="scientific">Brotaphodocola catenula</name>
    <dbReference type="NCBI Taxonomy" id="2885361"/>
    <lineage>
        <taxon>Bacteria</taxon>
        <taxon>Bacillati</taxon>
        <taxon>Bacillota</taxon>
        <taxon>Clostridia</taxon>
        <taxon>Lachnospirales</taxon>
        <taxon>Lachnospiraceae</taxon>
        <taxon>Brotaphodocola</taxon>
    </lineage>
</organism>
<reference evidence="1" key="1">
    <citation type="submission" date="2021-10" db="EMBL/GenBank/DDBJ databases">
        <title>Anaerobic single-cell dispensing facilitates the cultivation of human gut bacteria.</title>
        <authorList>
            <person name="Afrizal A."/>
        </authorList>
    </citation>
    <scope>NUCLEOTIDE SEQUENCE</scope>
    <source>
        <strain evidence="1">CLA-AA-H274</strain>
    </source>
</reference>
<dbReference type="NCBIfam" id="TIGR02452">
    <property type="entry name" value="TIGR02452 family protein"/>
    <property type="match status" value="1"/>
</dbReference>
<dbReference type="PANTHER" id="PTHR35596">
    <property type="entry name" value="DUF2263 DOMAIN-CONTAINING PROTEIN"/>
    <property type="match status" value="1"/>
</dbReference>